<dbReference type="EMBL" id="QFQB01000088">
    <property type="protein sequence ID" value="PZQ44538.1"/>
    <property type="molecule type" value="Genomic_DNA"/>
</dbReference>
<dbReference type="PANTHER" id="PTHR33209:SF1">
    <property type="entry name" value="PEPTIDASE S49 DOMAIN-CONTAINING PROTEIN"/>
    <property type="match status" value="1"/>
</dbReference>
<dbReference type="GO" id="GO:0008236">
    <property type="term" value="F:serine-type peptidase activity"/>
    <property type="evidence" value="ECO:0007669"/>
    <property type="project" value="UniProtKB-KW"/>
</dbReference>
<dbReference type="NCBIfam" id="TIGR00706">
    <property type="entry name" value="SppA_dom"/>
    <property type="match status" value="1"/>
</dbReference>
<keyword evidence="8" id="KW-0812">Transmembrane</keyword>
<dbReference type="Gene3D" id="6.20.330.10">
    <property type="match status" value="1"/>
</dbReference>
<proteinExistence type="inferred from homology"/>
<dbReference type="GO" id="GO:0006465">
    <property type="term" value="P:signal peptide processing"/>
    <property type="evidence" value="ECO:0007669"/>
    <property type="project" value="InterPro"/>
</dbReference>
<dbReference type="InterPro" id="IPR029045">
    <property type="entry name" value="ClpP/crotonase-like_dom_sf"/>
</dbReference>
<keyword evidence="5" id="KW-0720">Serine protease</keyword>
<accession>A0A2W5MW14</accession>
<gene>
    <name evidence="10" type="primary">sppA</name>
    <name evidence="10" type="ORF">DI551_09925</name>
</gene>
<evidence type="ECO:0000256" key="2">
    <source>
        <dbReference type="ARBA" id="ARBA00008683"/>
    </source>
</evidence>
<keyword evidence="4" id="KW-0378">Hydrolase</keyword>
<evidence type="ECO:0000256" key="1">
    <source>
        <dbReference type="ARBA" id="ARBA00004370"/>
    </source>
</evidence>
<dbReference type="NCBIfam" id="TIGR00705">
    <property type="entry name" value="SppA_67K"/>
    <property type="match status" value="1"/>
</dbReference>
<keyword evidence="3" id="KW-0645">Protease</keyword>
<evidence type="ECO:0000256" key="4">
    <source>
        <dbReference type="ARBA" id="ARBA00022801"/>
    </source>
</evidence>
<organism evidence="10 11">
    <name type="scientific">Micavibrio aeruginosavorus</name>
    <dbReference type="NCBI Taxonomy" id="349221"/>
    <lineage>
        <taxon>Bacteria</taxon>
        <taxon>Pseudomonadati</taxon>
        <taxon>Bdellovibrionota</taxon>
        <taxon>Bdellovibrionia</taxon>
        <taxon>Bdellovibrionales</taxon>
        <taxon>Pseudobdellovibrionaceae</taxon>
        <taxon>Micavibrio</taxon>
    </lineage>
</organism>
<dbReference type="InterPro" id="IPR047272">
    <property type="entry name" value="S49_SppA_C"/>
</dbReference>
<evidence type="ECO:0000256" key="3">
    <source>
        <dbReference type="ARBA" id="ARBA00022670"/>
    </source>
</evidence>
<comment type="subcellular location">
    <subcellularLocation>
        <location evidence="1">Membrane</location>
    </subcellularLocation>
</comment>
<evidence type="ECO:0000313" key="11">
    <source>
        <dbReference type="Proteomes" id="UP000249417"/>
    </source>
</evidence>
<dbReference type="InterPro" id="IPR004634">
    <property type="entry name" value="Pept_S49_pIV"/>
</dbReference>
<feature type="active site" description="Proton donor/acceptor" evidence="7">
    <location>
        <position position="219"/>
    </location>
</feature>
<keyword evidence="8" id="KW-1133">Transmembrane helix</keyword>
<name>A0A2W5MW14_9BACT</name>
<dbReference type="Pfam" id="PF01343">
    <property type="entry name" value="Peptidase_S49"/>
    <property type="match status" value="2"/>
</dbReference>
<feature type="domain" description="Peptidase S49" evidence="9">
    <location>
        <begin position="168"/>
        <end position="300"/>
    </location>
</feature>
<protein>
    <submittedName>
        <fullName evidence="10">Signal peptide peptidase SppA</fullName>
    </submittedName>
</protein>
<evidence type="ECO:0000256" key="6">
    <source>
        <dbReference type="ARBA" id="ARBA00023136"/>
    </source>
</evidence>
<dbReference type="GO" id="GO:0016020">
    <property type="term" value="C:membrane"/>
    <property type="evidence" value="ECO:0007669"/>
    <property type="project" value="UniProtKB-SubCell"/>
</dbReference>
<evidence type="ECO:0000256" key="5">
    <source>
        <dbReference type="ARBA" id="ARBA00022825"/>
    </source>
</evidence>
<feature type="domain" description="Peptidase S49" evidence="9">
    <location>
        <begin position="399"/>
        <end position="547"/>
    </location>
</feature>
<keyword evidence="6 8" id="KW-0472">Membrane</keyword>
<dbReference type="CDD" id="cd07023">
    <property type="entry name" value="S49_Sppa_N_C"/>
    <property type="match status" value="1"/>
</dbReference>
<dbReference type="InterPro" id="IPR047217">
    <property type="entry name" value="S49_SppA_67K_type_N"/>
</dbReference>
<dbReference type="Proteomes" id="UP000249417">
    <property type="component" value="Unassembled WGS sequence"/>
</dbReference>
<feature type="active site" description="Nucleophile" evidence="7">
    <location>
        <position position="416"/>
    </location>
</feature>
<evidence type="ECO:0000313" key="10">
    <source>
        <dbReference type="EMBL" id="PZQ44538.1"/>
    </source>
</evidence>
<comment type="similarity">
    <text evidence="2">Belongs to the peptidase S49 family.</text>
</comment>
<evidence type="ECO:0000256" key="8">
    <source>
        <dbReference type="SAM" id="Phobius"/>
    </source>
</evidence>
<dbReference type="InterPro" id="IPR004635">
    <property type="entry name" value="Pept_S49_SppA"/>
</dbReference>
<evidence type="ECO:0000259" key="9">
    <source>
        <dbReference type="Pfam" id="PF01343"/>
    </source>
</evidence>
<dbReference type="Gene3D" id="3.90.226.10">
    <property type="entry name" value="2-enoyl-CoA Hydratase, Chain A, domain 1"/>
    <property type="match status" value="3"/>
</dbReference>
<sequence length="623" mass="67843">MERRPTSFFYRRKQAADGVDAPQRRRRRPGLIARIVRRACFGVGALVLFSIAMGLFVSFLFGRGGPESLPDDMILVLNITDPIGESEHARSLSDPFAAAGITVGDLIETLDKAKDDARVRGLLVSLDNAGMELAHIQELRAAVKRFRASGKFANIYTASFADLGSGIGAYYFASAFDKIWMQPVGMVSMTGLSLEMPFAKDVLDKVGAKADFLHREEYKSAMESFTNAHMSDANRVSMQSILDDFSGQVFNDIAFDRNLTRPALQTQLDKGLITGGDALKAGLIDELDYADVLLQKLRDETTGNKDSDDPPVVDIADYYATMEEEKSPGRKDNVGLVRIAGEIVPGDEPEPGYATGDYIANAVMDAADDKNIKVIVVRVDSPGGSPSASETIRRSIVYAKEKGKKIVVSMGPVAASGGYWVTVDADKIYAMPTTLTGSIGVIMGKFEISGLWKKVGVNWESLTWGRNAKLWSMNSAMSETERASLNIAIDDTYMSFIKRVAEGRHMKPEQVREIAKGRAWTGTQAKANGLVDDLGGLDNALDYAATLIGEKDRSALRVREIPKPLSPLEQLLRMMGSQVGIGDYPGKGGAMLKVVEPFLRKADVMERSGPVQAYDASLPIIRP</sequence>
<evidence type="ECO:0000256" key="7">
    <source>
        <dbReference type="PIRSR" id="PIRSR001217-1"/>
    </source>
</evidence>
<dbReference type="PIRSF" id="PIRSF001217">
    <property type="entry name" value="Protease_4_SppA"/>
    <property type="match status" value="1"/>
</dbReference>
<dbReference type="InterPro" id="IPR002142">
    <property type="entry name" value="Peptidase_S49"/>
</dbReference>
<dbReference type="SUPFAM" id="SSF52096">
    <property type="entry name" value="ClpP/crotonase"/>
    <property type="match status" value="2"/>
</dbReference>
<reference evidence="10 11" key="1">
    <citation type="submission" date="2017-08" db="EMBL/GenBank/DDBJ databases">
        <title>Infants hospitalized years apart are colonized by the same room-sourced microbial strains.</title>
        <authorList>
            <person name="Brooks B."/>
            <person name="Olm M.R."/>
            <person name="Firek B.A."/>
            <person name="Baker R."/>
            <person name="Thomas B.C."/>
            <person name="Morowitz M.J."/>
            <person name="Banfield J.F."/>
        </authorList>
    </citation>
    <scope>NUCLEOTIDE SEQUENCE [LARGE SCALE GENOMIC DNA]</scope>
    <source>
        <strain evidence="10">S2_005_002_R2_29</strain>
    </source>
</reference>
<dbReference type="AlphaFoldDB" id="A0A2W5MW14"/>
<feature type="transmembrane region" description="Helical" evidence="8">
    <location>
        <begin position="35"/>
        <end position="61"/>
    </location>
</feature>
<comment type="caution">
    <text evidence="10">The sequence shown here is derived from an EMBL/GenBank/DDBJ whole genome shotgun (WGS) entry which is preliminary data.</text>
</comment>
<dbReference type="PANTHER" id="PTHR33209">
    <property type="entry name" value="PROTEASE 4"/>
    <property type="match status" value="1"/>
</dbReference>
<dbReference type="CDD" id="cd07018">
    <property type="entry name" value="S49_SppA_67K_type"/>
    <property type="match status" value="1"/>
</dbReference>